<gene>
    <name evidence="2" type="ORF">I6K02_24665</name>
</gene>
<evidence type="ECO:0000313" key="2">
    <source>
        <dbReference type="EMBL" id="QRO79721.1"/>
    </source>
</evidence>
<evidence type="ECO:0000256" key="1">
    <source>
        <dbReference type="SAM" id="MobiDB-lite"/>
    </source>
</evidence>
<dbReference type="Proteomes" id="UP000625568">
    <property type="component" value="Chromosome 2"/>
</dbReference>
<dbReference type="RefSeq" id="WP_158380434.1">
    <property type="nucleotide sequence ID" value="NZ_CABVPR010000102.1"/>
</dbReference>
<evidence type="ECO:0000313" key="3">
    <source>
        <dbReference type="Proteomes" id="UP000625568"/>
    </source>
</evidence>
<feature type="region of interest" description="Disordered" evidence="1">
    <location>
        <begin position="181"/>
        <end position="202"/>
    </location>
</feature>
<dbReference type="GeneID" id="93129617"/>
<proteinExistence type="predicted"/>
<name>A0A892IEC5_9BURK</name>
<dbReference type="AlphaFoldDB" id="A0A892IEC5"/>
<reference evidence="2 3" key="1">
    <citation type="submission" date="2021-02" db="EMBL/GenBank/DDBJ databases">
        <title>FDA dAtabase for Regulatory Grade micrObial Sequences (FDA-ARGOS): Supporting development and validation of Infectious Disease Dx tests.</title>
        <authorList>
            <person name="Minogue T."/>
            <person name="Wolcott M."/>
            <person name="Wasieloski L."/>
            <person name="Aguilar W."/>
            <person name="Moore D."/>
            <person name="Jaissle J."/>
            <person name="Tallon L."/>
            <person name="Sadzewicz L."/>
            <person name="Zhao X."/>
            <person name="Boylan J."/>
            <person name="Ott S."/>
            <person name="Bowen H."/>
            <person name="Vavikolanu K."/>
            <person name="Mehta A."/>
            <person name="Aluvathingal J."/>
            <person name="Nadendla S."/>
            <person name="Yan Y."/>
            <person name="Sichtig H."/>
        </authorList>
    </citation>
    <scope>NUCLEOTIDE SEQUENCE [LARGE SCALE GENOMIC DNA]</scope>
    <source>
        <strain evidence="2 3">FDAARGOS_1272</strain>
    </source>
</reference>
<protein>
    <submittedName>
        <fullName evidence="2">Uncharacterized protein</fullName>
    </submittedName>
</protein>
<sequence length="202" mass="22942">MSNADRTPSICLPERSGKRGSLSFGKPIRHFVFPFITAENGRHSDFRHFLLTVRLNASFHTFTEQSKFVRQRAIPFPRNCTHAIPDLFAKCPHSANLKIRIYRPEKFRTYRFVFISAITSLYRNYATCFYVGCRLNVVRAGRRQRLPGAIGTAAHGEKRIDAATPGTTRIFDRGELNEGVRHGRSMAARSGRRSGTRGARMP</sequence>
<accession>A0A892IEC5</accession>
<keyword evidence="3" id="KW-1185">Reference proteome</keyword>
<dbReference type="EMBL" id="CP069483">
    <property type="protein sequence ID" value="QRO79721.1"/>
    <property type="molecule type" value="Genomic_DNA"/>
</dbReference>
<organism evidence="2 3">
    <name type="scientific">Burkholderia dolosa</name>
    <dbReference type="NCBI Taxonomy" id="152500"/>
    <lineage>
        <taxon>Bacteria</taxon>
        <taxon>Pseudomonadati</taxon>
        <taxon>Pseudomonadota</taxon>
        <taxon>Betaproteobacteria</taxon>
        <taxon>Burkholderiales</taxon>
        <taxon>Burkholderiaceae</taxon>
        <taxon>Burkholderia</taxon>
        <taxon>Burkholderia cepacia complex</taxon>
    </lineage>
</organism>